<dbReference type="NCBIfam" id="NF033539">
    <property type="entry name" value="transpos_IS1380"/>
    <property type="match status" value="1"/>
</dbReference>
<dbReference type="Pfam" id="PF13701">
    <property type="entry name" value="DDE_Tnp_1_4"/>
    <property type="match status" value="1"/>
</dbReference>
<keyword evidence="3" id="KW-1185">Reference proteome</keyword>
<dbReference type="EMBL" id="CP036402">
    <property type="protein sequence ID" value="QBI18822.1"/>
    <property type="molecule type" value="Genomic_DNA"/>
</dbReference>
<dbReference type="AlphaFoldDB" id="A0A411YCD4"/>
<feature type="domain" description="Transposase DDE" evidence="1">
    <location>
        <begin position="32"/>
        <end position="348"/>
    </location>
</feature>
<dbReference type="InterPro" id="IPR047960">
    <property type="entry name" value="Transpos_IS1380"/>
</dbReference>
<proteinExistence type="predicted"/>
<name>A0A411YCD4_9ACTN</name>
<dbReference type="OrthoDB" id="3254802at2"/>
<gene>
    <name evidence="2" type="ORF">ER308_04180</name>
</gene>
<reference evidence="2 3" key="1">
    <citation type="submission" date="2019-01" db="EMBL/GenBank/DDBJ databases">
        <title>Egibacter rhizosphaerae EGI 80759T.</title>
        <authorList>
            <person name="Chen D.-D."/>
            <person name="Tian Y."/>
            <person name="Jiao J.-Y."/>
            <person name="Zhang X.-T."/>
            <person name="Zhang Y.-G."/>
            <person name="Zhang Y."/>
            <person name="Xiao M."/>
            <person name="Shu W.-S."/>
            <person name="Li W.-J."/>
        </authorList>
    </citation>
    <scope>NUCLEOTIDE SEQUENCE [LARGE SCALE GENOMIC DNA]</scope>
    <source>
        <strain evidence="2 3">EGI 80759</strain>
    </source>
</reference>
<dbReference type="Proteomes" id="UP000291469">
    <property type="component" value="Chromosome"/>
</dbReference>
<dbReference type="KEGG" id="erz:ER308_04180"/>
<evidence type="ECO:0000313" key="3">
    <source>
        <dbReference type="Proteomes" id="UP000291469"/>
    </source>
</evidence>
<evidence type="ECO:0000313" key="2">
    <source>
        <dbReference type="EMBL" id="QBI18822.1"/>
    </source>
</evidence>
<organism evidence="2 3">
    <name type="scientific">Egibacter rhizosphaerae</name>
    <dbReference type="NCBI Taxonomy" id="1670831"/>
    <lineage>
        <taxon>Bacteria</taxon>
        <taxon>Bacillati</taxon>
        <taxon>Actinomycetota</taxon>
        <taxon>Nitriliruptoria</taxon>
        <taxon>Egibacterales</taxon>
        <taxon>Egibacteraceae</taxon>
        <taxon>Egibacter</taxon>
    </lineage>
</organism>
<dbReference type="RefSeq" id="WP_131153819.1">
    <property type="nucleotide sequence ID" value="NZ_CP036402.1"/>
</dbReference>
<protein>
    <submittedName>
        <fullName evidence="2">IS1380 family transposase</fullName>
    </submittedName>
</protein>
<accession>A0A411YCD4</accession>
<evidence type="ECO:0000259" key="1">
    <source>
        <dbReference type="Pfam" id="PF13701"/>
    </source>
</evidence>
<dbReference type="InterPro" id="IPR025668">
    <property type="entry name" value="Tnp_DDE_dom"/>
</dbReference>
<sequence>MSLRSSRRRLARVRAHVWGLPGGAPPALDADSDEPLCIDLGAPLVTAHSEKDGAAGTYKDSFGYHPDLAFVDRGDGTGEALASLLGPGNAGSNTATDHICLLDAALAGLPELADDVEVVVRGDVGYAAKDFLAHTVAAGCGFSVSFELSERVKTVIRTLAWHTSVWEPALTADGQLREGAAVAEATGMIDLSEYPAGSRLIIRREPLHPGAQQSLDDIDGYRFTALLTDQPDADIAVLEQRHRARARAEDRIRNLKDLGMSNLPCDDYDRNAVWLQLALTAMNLQVRTQTLTLSGELARAEPKRLRYQLLHTAARVVRSGRRTILRLAADWPWTPELLAAFQRLRALPPAPA</sequence>